<keyword evidence="7 8" id="KW-0472">Membrane</keyword>
<evidence type="ECO:0000256" key="8">
    <source>
        <dbReference type="SAM" id="Phobius"/>
    </source>
</evidence>
<dbReference type="GO" id="GO:0033214">
    <property type="term" value="P:siderophore-iron import into cell"/>
    <property type="evidence" value="ECO:0007669"/>
    <property type="project" value="TreeGrafter"/>
</dbReference>
<feature type="transmembrane region" description="Helical" evidence="8">
    <location>
        <begin position="214"/>
        <end position="238"/>
    </location>
</feature>
<reference evidence="9" key="1">
    <citation type="submission" date="2022-01" db="EMBL/GenBank/DDBJ databases">
        <title>Novel bile acid biosynthetic pathways are enriched in the microbiome of centenarians.</title>
        <authorList>
            <person name="Sato Y."/>
            <person name="Atarashi K."/>
            <person name="Plichta R.D."/>
            <person name="Arai Y."/>
            <person name="Sasajima S."/>
            <person name="Kearney M.S."/>
            <person name="Suda W."/>
            <person name="Takeshita K."/>
            <person name="Sasaki T."/>
            <person name="Okamoto S."/>
            <person name="Skelly N.A."/>
            <person name="Okamura Y."/>
            <person name="Vlamakis H."/>
            <person name="Li Y."/>
            <person name="Tanoue T."/>
            <person name="Takei H."/>
            <person name="Nittono H."/>
            <person name="Narushima S."/>
            <person name="Irie J."/>
            <person name="Itoh H."/>
            <person name="Moriya K."/>
            <person name="Sugiura Y."/>
            <person name="Suematsu M."/>
            <person name="Moritoki N."/>
            <person name="Shibata S."/>
            <person name="Littman R.D."/>
            <person name="Fischbach A.M."/>
            <person name="Uwamino Y."/>
            <person name="Inoue T."/>
            <person name="Honda A."/>
            <person name="Hattori M."/>
            <person name="Murai T."/>
            <person name="Xavier J.R."/>
            <person name="Hirose N."/>
            <person name="Honda K."/>
        </authorList>
    </citation>
    <scope>NUCLEOTIDE SEQUENCE</scope>
    <source>
        <strain evidence="9">CE91-St55</strain>
    </source>
</reference>
<sequence>MQSKNTETLNSPAINDTPINLRVSLVLLLLVLILSVIVAALLSVCIGVAGSSLSEVWSAVTNFSSESTIHQVIRELRFPRVVGAALVGAALALSGAIMQGIGNNPFADTGLLGINAGAGFAVSLGMVLFVSASFRWVMLLSFLGATLGVICTYGLGASGRKNATPIRLLLAGAAVSAFLNALSQGLSLVFGLAKNLSFWQSGSLNGITWEQIRIVSPWMLIAIVFSVFLAPSLSVLALGEDSATGLGLPIKTVRLLGIVISLVLAGCSVSIAGGISFLGLLIPHIARFLVGADYRRILPVTALSGSLLMILADLCGRMINAPYDTPVGALVSVIGVPFFLSLTYRKRKEGLGT</sequence>
<dbReference type="RefSeq" id="WP_244052671.1">
    <property type="nucleotide sequence ID" value="NZ_BQNJ01000001.1"/>
</dbReference>
<dbReference type="EMBL" id="BQNJ01000001">
    <property type="protein sequence ID" value="GKH01079.1"/>
    <property type="molecule type" value="Genomic_DNA"/>
</dbReference>
<keyword evidence="4" id="KW-1003">Cell membrane</keyword>
<evidence type="ECO:0000256" key="6">
    <source>
        <dbReference type="ARBA" id="ARBA00022989"/>
    </source>
</evidence>
<feature type="transmembrane region" description="Helical" evidence="8">
    <location>
        <begin position="258"/>
        <end position="285"/>
    </location>
</feature>
<keyword evidence="3" id="KW-0813">Transport</keyword>
<dbReference type="Gene3D" id="1.10.3470.10">
    <property type="entry name" value="ABC transporter involved in vitamin B12 uptake, BtuC"/>
    <property type="match status" value="1"/>
</dbReference>
<dbReference type="Pfam" id="PF01032">
    <property type="entry name" value="FecCD"/>
    <property type="match status" value="1"/>
</dbReference>
<keyword evidence="5 8" id="KW-0812">Transmembrane</keyword>
<gene>
    <name evidence="9" type="primary">fhuB2</name>
    <name evidence="9" type="ORF">CE91St55_30600</name>
</gene>
<comment type="similarity">
    <text evidence="2">Belongs to the binding-protein-dependent transport system permease family. FecCD subfamily.</text>
</comment>
<proteinExistence type="inferred from homology"/>
<feature type="transmembrane region" description="Helical" evidence="8">
    <location>
        <begin position="325"/>
        <end position="344"/>
    </location>
</feature>
<evidence type="ECO:0000313" key="9">
    <source>
        <dbReference type="EMBL" id="GKH01079.1"/>
    </source>
</evidence>
<evidence type="ECO:0000256" key="1">
    <source>
        <dbReference type="ARBA" id="ARBA00004651"/>
    </source>
</evidence>
<feature type="transmembrane region" description="Helical" evidence="8">
    <location>
        <begin position="81"/>
        <end position="98"/>
    </location>
</feature>
<evidence type="ECO:0000256" key="4">
    <source>
        <dbReference type="ARBA" id="ARBA00022475"/>
    </source>
</evidence>
<dbReference type="InterPro" id="IPR000522">
    <property type="entry name" value="ABC_transptr_permease_BtuC"/>
</dbReference>
<feature type="transmembrane region" description="Helical" evidence="8">
    <location>
        <begin position="297"/>
        <end position="319"/>
    </location>
</feature>
<evidence type="ECO:0000256" key="5">
    <source>
        <dbReference type="ARBA" id="ARBA00022692"/>
    </source>
</evidence>
<evidence type="ECO:0000256" key="3">
    <source>
        <dbReference type="ARBA" id="ARBA00022448"/>
    </source>
</evidence>
<comment type="caution">
    <text evidence="9">The sequence shown here is derived from an EMBL/GenBank/DDBJ whole genome shotgun (WGS) entry which is preliminary data.</text>
</comment>
<comment type="subcellular location">
    <subcellularLocation>
        <location evidence="1">Cell membrane</location>
        <topology evidence="1">Multi-pass membrane protein</topology>
    </subcellularLocation>
</comment>
<dbReference type="CDD" id="cd06550">
    <property type="entry name" value="TM_ABC_iron-siderophores_like"/>
    <property type="match status" value="1"/>
</dbReference>
<evidence type="ECO:0000256" key="7">
    <source>
        <dbReference type="ARBA" id="ARBA00023136"/>
    </source>
</evidence>
<dbReference type="GO" id="GO:0022857">
    <property type="term" value="F:transmembrane transporter activity"/>
    <property type="evidence" value="ECO:0007669"/>
    <property type="project" value="InterPro"/>
</dbReference>
<evidence type="ECO:0000313" key="10">
    <source>
        <dbReference type="Proteomes" id="UP001055091"/>
    </source>
</evidence>
<dbReference type="GO" id="GO:0005886">
    <property type="term" value="C:plasma membrane"/>
    <property type="evidence" value="ECO:0007669"/>
    <property type="project" value="UniProtKB-SubCell"/>
</dbReference>
<feature type="transmembrane region" description="Helical" evidence="8">
    <location>
        <begin position="168"/>
        <end position="193"/>
    </location>
</feature>
<dbReference type="PANTHER" id="PTHR30472:SF1">
    <property type="entry name" value="FE(3+) DICITRATE TRANSPORT SYSTEM PERMEASE PROTEIN FECC-RELATED"/>
    <property type="match status" value="1"/>
</dbReference>
<dbReference type="InterPro" id="IPR037294">
    <property type="entry name" value="ABC_BtuC-like"/>
</dbReference>
<feature type="transmembrane region" description="Helical" evidence="8">
    <location>
        <begin position="25"/>
        <end position="49"/>
    </location>
</feature>
<keyword evidence="6 8" id="KW-1133">Transmembrane helix</keyword>
<name>A0AA37JH57_9FIRM</name>
<dbReference type="SUPFAM" id="SSF81345">
    <property type="entry name" value="ABC transporter involved in vitamin B12 uptake, BtuC"/>
    <property type="match status" value="1"/>
</dbReference>
<dbReference type="FunFam" id="1.10.3470.10:FF:000001">
    <property type="entry name" value="Vitamin B12 ABC transporter permease BtuC"/>
    <property type="match status" value="1"/>
</dbReference>
<organism evidence="9 10">
    <name type="scientific">Hungatella hathewayi</name>
    <dbReference type="NCBI Taxonomy" id="154046"/>
    <lineage>
        <taxon>Bacteria</taxon>
        <taxon>Bacillati</taxon>
        <taxon>Bacillota</taxon>
        <taxon>Clostridia</taxon>
        <taxon>Lachnospirales</taxon>
        <taxon>Lachnospiraceae</taxon>
        <taxon>Hungatella</taxon>
    </lineage>
</organism>
<dbReference type="AlphaFoldDB" id="A0AA37JH57"/>
<evidence type="ECO:0000256" key="2">
    <source>
        <dbReference type="ARBA" id="ARBA00007935"/>
    </source>
</evidence>
<feature type="transmembrane region" description="Helical" evidence="8">
    <location>
        <begin position="110"/>
        <end position="130"/>
    </location>
</feature>
<dbReference type="PANTHER" id="PTHR30472">
    <property type="entry name" value="FERRIC ENTEROBACTIN TRANSPORT SYSTEM PERMEASE PROTEIN"/>
    <property type="match status" value="1"/>
</dbReference>
<protein>
    <submittedName>
        <fullName evidence="9">Ferrichrome ABC transporter permease</fullName>
    </submittedName>
</protein>
<feature type="transmembrane region" description="Helical" evidence="8">
    <location>
        <begin position="137"/>
        <end position="156"/>
    </location>
</feature>
<accession>A0AA37JH57</accession>
<dbReference type="Proteomes" id="UP001055091">
    <property type="component" value="Unassembled WGS sequence"/>
</dbReference>